<accession>K1IU05</accession>
<dbReference type="EMBL" id="AGWU01000020">
    <property type="protein sequence ID" value="EKB19232.1"/>
    <property type="molecule type" value="Genomic_DNA"/>
</dbReference>
<evidence type="ECO:0000313" key="3">
    <source>
        <dbReference type="Proteomes" id="UP000006087"/>
    </source>
</evidence>
<name>K1IU05_AERVE</name>
<sequence>MTKQSNHNADISNPNKGSNGTNPTYDRNQGNRGWQLNPQTPKSGGKK</sequence>
<comment type="caution">
    <text evidence="2">The sequence shown here is derived from an EMBL/GenBank/DDBJ whole genome shotgun (WGS) entry which is preliminary data.</text>
</comment>
<organism evidence="2 3">
    <name type="scientific">Aeromonas veronii AMC34</name>
    <dbReference type="NCBI Taxonomy" id="1073383"/>
    <lineage>
        <taxon>Bacteria</taxon>
        <taxon>Pseudomonadati</taxon>
        <taxon>Pseudomonadota</taxon>
        <taxon>Gammaproteobacteria</taxon>
        <taxon>Aeromonadales</taxon>
        <taxon>Aeromonadaceae</taxon>
        <taxon>Aeromonas</taxon>
    </lineage>
</organism>
<dbReference type="Proteomes" id="UP000006087">
    <property type="component" value="Unassembled WGS sequence"/>
</dbReference>
<protein>
    <submittedName>
        <fullName evidence="2">Uncharacterized protein</fullName>
    </submittedName>
</protein>
<gene>
    <name evidence="2" type="ORF">HMPREF1168_03006</name>
</gene>
<dbReference type="RefSeq" id="WP_005345903.1">
    <property type="nucleotide sequence ID" value="NZ_JH823256.1"/>
</dbReference>
<evidence type="ECO:0000313" key="2">
    <source>
        <dbReference type="EMBL" id="EKB19232.1"/>
    </source>
</evidence>
<dbReference type="AlphaFoldDB" id="K1IU05"/>
<dbReference type="PATRIC" id="fig|1073383.3.peg.3015"/>
<feature type="region of interest" description="Disordered" evidence="1">
    <location>
        <begin position="1"/>
        <end position="47"/>
    </location>
</feature>
<evidence type="ECO:0000256" key="1">
    <source>
        <dbReference type="SAM" id="MobiDB-lite"/>
    </source>
</evidence>
<proteinExistence type="predicted"/>
<dbReference type="HOGENOM" id="CLU_207821_3_1_6"/>
<reference evidence="2 3" key="1">
    <citation type="submission" date="2012-06" db="EMBL/GenBank/DDBJ databases">
        <title>The Genome Sequence of Aeromonas veronii AMC34.</title>
        <authorList>
            <consortium name="The Broad Institute Genome Sequencing Platform"/>
            <person name="Earl A."/>
            <person name="Ward D."/>
            <person name="Feldgarden M."/>
            <person name="Gevers D."/>
            <person name="Graf J."/>
            <person name="Tomasi A."/>
            <person name="Horneman A."/>
            <person name="Walker B."/>
            <person name="Young S.K."/>
            <person name="Zeng Q."/>
            <person name="Gargeya S."/>
            <person name="Fitzgerald M."/>
            <person name="Haas B."/>
            <person name="Abouelleil A."/>
            <person name="Alvarado L."/>
            <person name="Arachchi H.M."/>
            <person name="Berlin A.M."/>
            <person name="Chapman S.B."/>
            <person name="Goldberg J."/>
            <person name="Griggs A."/>
            <person name="Gujja S."/>
            <person name="Hansen M."/>
            <person name="Howarth C."/>
            <person name="Imamovic A."/>
            <person name="Larimer J."/>
            <person name="McCowan C."/>
            <person name="Montmayeur A."/>
            <person name="Murphy C."/>
            <person name="Neiman D."/>
            <person name="Pearson M."/>
            <person name="Priest M."/>
            <person name="Roberts A."/>
            <person name="Saif S."/>
            <person name="Shea T."/>
            <person name="Sisk P."/>
            <person name="Sykes S."/>
            <person name="Wortman J."/>
            <person name="Nusbaum C."/>
            <person name="Birren B."/>
        </authorList>
    </citation>
    <scope>NUCLEOTIDE SEQUENCE [LARGE SCALE GENOMIC DNA]</scope>
    <source>
        <strain evidence="2 3">AMC34</strain>
    </source>
</reference>